<evidence type="ECO:0000259" key="9">
    <source>
        <dbReference type="PROSITE" id="PS50067"/>
    </source>
</evidence>
<dbReference type="PROSITE" id="PS50067">
    <property type="entry name" value="KINESIN_MOTOR_2"/>
    <property type="match status" value="1"/>
</dbReference>
<dbReference type="PANTHER" id="PTHR47969">
    <property type="entry name" value="CHROMOSOME-ASSOCIATED KINESIN KIF4A-RELATED"/>
    <property type="match status" value="1"/>
</dbReference>
<comment type="similarity">
    <text evidence="6">Belongs to the TRAFAC class myosin-kinesin ATPase superfamily. Kinesin family.</text>
</comment>
<feature type="domain" description="Kinesin motor" evidence="9">
    <location>
        <begin position="2"/>
        <end position="350"/>
    </location>
</feature>
<evidence type="ECO:0000256" key="1">
    <source>
        <dbReference type="ARBA" id="ARBA00004496"/>
    </source>
</evidence>
<dbReference type="SUPFAM" id="SSF52540">
    <property type="entry name" value="P-loop containing nucleoside triphosphate hydrolases"/>
    <property type="match status" value="1"/>
</dbReference>
<dbReference type="GO" id="GO:0007018">
    <property type="term" value="P:microtubule-based movement"/>
    <property type="evidence" value="ECO:0007669"/>
    <property type="project" value="InterPro"/>
</dbReference>
<feature type="binding site" evidence="6">
    <location>
        <begin position="107"/>
        <end position="114"/>
    </location>
    <ligand>
        <name>ATP</name>
        <dbReference type="ChEBI" id="CHEBI:30616"/>
    </ligand>
</feature>
<evidence type="ECO:0000256" key="2">
    <source>
        <dbReference type="ARBA" id="ARBA00022490"/>
    </source>
</evidence>
<dbReference type="GO" id="GO:0007052">
    <property type="term" value="P:mitotic spindle organization"/>
    <property type="evidence" value="ECO:0007669"/>
    <property type="project" value="TreeGrafter"/>
</dbReference>
<dbReference type="AlphaFoldDB" id="A0A2V5HJ17"/>
<dbReference type="InterPro" id="IPR036961">
    <property type="entry name" value="Kinesin_motor_dom_sf"/>
</dbReference>
<reference evidence="10 11" key="1">
    <citation type="submission" date="2018-02" db="EMBL/GenBank/DDBJ databases">
        <title>The genomes of Aspergillus section Nigri reveals drivers in fungal speciation.</title>
        <authorList>
            <consortium name="DOE Joint Genome Institute"/>
            <person name="Vesth T.C."/>
            <person name="Nybo J."/>
            <person name="Theobald S."/>
            <person name="Brandl J."/>
            <person name="Frisvad J.C."/>
            <person name="Nielsen K.F."/>
            <person name="Lyhne E.K."/>
            <person name="Kogle M.E."/>
            <person name="Kuo A."/>
            <person name="Riley R."/>
            <person name="Clum A."/>
            <person name="Nolan M."/>
            <person name="Lipzen A."/>
            <person name="Salamov A."/>
            <person name="Henrissat B."/>
            <person name="Wiebenga A."/>
            <person name="De vries R.P."/>
            <person name="Grigoriev I.V."/>
            <person name="Mortensen U.H."/>
            <person name="Andersen M.R."/>
            <person name="Baker S.E."/>
        </authorList>
    </citation>
    <scope>NUCLEOTIDE SEQUENCE [LARGE SCALE GENOMIC DNA]</scope>
    <source>
        <strain evidence="10 11">CBS 115571</strain>
    </source>
</reference>
<evidence type="ECO:0000256" key="3">
    <source>
        <dbReference type="ARBA" id="ARBA00022741"/>
    </source>
</evidence>
<dbReference type="CDD" id="cd00106">
    <property type="entry name" value="KISc"/>
    <property type="match status" value="1"/>
</dbReference>
<evidence type="ECO:0000313" key="11">
    <source>
        <dbReference type="Proteomes" id="UP000249829"/>
    </source>
</evidence>
<keyword evidence="6" id="KW-0505">Motor protein</keyword>
<feature type="compositionally biased region" description="Polar residues" evidence="8">
    <location>
        <begin position="584"/>
        <end position="594"/>
    </location>
</feature>
<dbReference type="GO" id="GO:0051231">
    <property type="term" value="P:spindle elongation"/>
    <property type="evidence" value="ECO:0007669"/>
    <property type="project" value="TreeGrafter"/>
</dbReference>
<keyword evidence="2" id="KW-0963">Cytoplasm</keyword>
<feature type="region of interest" description="Disordered" evidence="8">
    <location>
        <begin position="573"/>
        <end position="637"/>
    </location>
</feature>
<dbReference type="GO" id="GO:0005524">
    <property type="term" value="F:ATP binding"/>
    <property type="evidence" value="ECO:0007669"/>
    <property type="project" value="UniProtKB-UniRule"/>
</dbReference>
<dbReference type="OMA" id="EVENDPM"/>
<dbReference type="GO" id="GO:0005737">
    <property type="term" value="C:cytoplasm"/>
    <property type="evidence" value="ECO:0007669"/>
    <property type="project" value="UniProtKB-SubCell"/>
</dbReference>
<dbReference type="Pfam" id="PF00225">
    <property type="entry name" value="Kinesin"/>
    <property type="match status" value="1"/>
</dbReference>
<dbReference type="GO" id="GO:0008017">
    <property type="term" value="F:microtubule binding"/>
    <property type="evidence" value="ECO:0007669"/>
    <property type="project" value="InterPro"/>
</dbReference>
<dbReference type="SMART" id="SM00129">
    <property type="entry name" value="KISc"/>
    <property type="match status" value="1"/>
</dbReference>
<keyword evidence="5 7" id="KW-0175">Coiled coil</keyword>
<keyword evidence="4 6" id="KW-0067">ATP-binding</keyword>
<dbReference type="Gene3D" id="3.40.850.10">
    <property type="entry name" value="Kinesin motor domain"/>
    <property type="match status" value="1"/>
</dbReference>
<dbReference type="InterPro" id="IPR001752">
    <property type="entry name" value="Kinesin_motor_dom"/>
</dbReference>
<organism evidence="10 11">
    <name type="scientific">Aspergillus violaceofuscus (strain CBS 115571)</name>
    <dbReference type="NCBI Taxonomy" id="1450538"/>
    <lineage>
        <taxon>Eukaryota</taxon>
        <taxon>Fungi</taxon>
        <taxon>Dikarya</taxon>
        <taxon>Ascomycota</taxon>
        <taxon>Pezizomycotina</taxon>
        <taxon>Eurotiomycetes</taxon>
        <taxon>Eurotiomycetidae</taxon>
        <taxon>Eurotiales</taxon>
        <taxon>Aspergillaceae</taxon>
        <taxon>Aspergillus</taxon>
    </lineage>
</organism>
<feature type="compositionally biased region" description="Acidic residues" evidence="8">
    <location>
        <begin position="622"/>
        <end position="635"/>
    </location>
</feature>
<evidence type="ECO:0000256" key="8">
    <source>
        <dbReference type="SAM" id="MobiDB-lite"/>
    </source>
</evidence>
<sequence length="769" mass="86062">MSVRVVARIRPLLKSERDLDVILRTGPSAHGADKKSTTQEKGALATLRDRDTVVRIPNPKNESEEYSFQFNAVYEAEATQQELYEAEVAPTVKHLFNGFDVTLFAYGVTGTGKTHTMRGGKSLVDRGVIPRLLSSIYRRSRKMEKESNGETTVNVSLSYYEIYNDKVFDLFEPPEKRTLAGLPLRDNGGKTVVVGLTERPCHNLKEFEILYDQANINRSTSATKLNAHSSRSHAILCVRVTVSTGDKTCVSTASAIDLAGSEDNRRTDNDKERMVESASINKSLFVLAQCVEAISKKHSRIPYRESKMTRILSLGQNNGLTVMILNLAPVKSYHLDTISSLNFANRTKKIEVREVENEPIFKGPPRPVARPSIMGTLRQPLRPLTASVNVNLTTTAAKDAADPGEKPLKAFHVYSDKSQPRYSTQFKKPDLPKRTSLSADTTVRITKQPTRLAQPTHQQPSKQFEDFSAARIEEMVERKVEEILAVRAVSEQSRQTQVRELNEQVQRRLELLEQRIEGSEDARAEGLSYLLMAKQHQGRGEDNFALKMYQLALPFFPQNEKLARKIANLKERIHGKSHTDTPAVDTTSSTVNSHPSKRDFGSMLSLKKQPVAKTTLKRTNADDSDADYEPADDENTQQVVNQDEEIEEIEVDLEEIAHARRRKRTRTKTPIDMAEEFEPPSPRTIHLLSIINSRDVSQIKLLKGVGVKKAEAIVDCLCEMDQHVESPELEQEQAAAAAAQVHIHSLAELSKLKGVGLKSVQSMRNGVLV</sequence>
<feature type="coiled-coil region" evidence="7">
    <location>
        <begin position="495"/>
        <end position="522"/>
    </location>
</feature>
<dbReference type="PANTHER" id="PTHR47969:SF15">
    <property type="entry name" value="CHROMOSOME-ASSOCIATED KINESIN KIF4A-RELATED"/>
    <property type="match status" value="1"/>
</dbReference>
<dbReference type="GO" id="GO:0005875">
    <property type="term" value="C:microtubule associated complex"/>
    <property type="evidence" value="ECO:0007669"/>
    <property type="project" value="TreeGrafter"/>
</dbReference>
<evidence type="ECO:0000256" key="5">
    <source>
        <dbReference type="ARBA" id="ARBA00023054"/>
    </source>
</evidence>
<accession>A0A2V5HJ17</accession>
<dbReference type="Proteomes" id="UP000249829">
    <property type="component" value="Unassembled WGS sequence"/>
</dbReference>
<gene>
    <name evidence="10" type="ORF">BO99DRAFT_380397</name>
</gene>
<dbReference type="GO" id="GO:0003777">
    <property type="term" value="F:microtubule motor activity"/>
    <property type="evidence" value="ECO:0007669"/>
    <property type="project" value="InterPro"/>
</dbReference>
<name>A0A2V5HJ17_ASPV1</name>
<evidence type="ECO:0000313" key="10">
    <source>
        <dbReference type="EMBL" id="PYI21383.1"/>
    </source>
</evidence>
<protein>
    <submittedName>
        <fullName evidence="10">Kinesin-domain-containing protein</fullName>
    </submittedName>
</protein>
<dbReference type="InterPro" id="IPR027640">
    <property type="entry name" value="Kinesin-like_fam"/>
</dbReference>
<comment type="subcellular location">
    <subcellularLocation>
        <location evidence="1">Cytoplasm</location>
    </subcellularLocation>
</comment>
<dbReference type="FunFam" id="3.40.850.10:FF:000072">
    <property type="entry name" value="Kinesin family protein"/>
    <property type="match status" value="1"/>
</dbReference>
<dbReference type="EMBL" id="KZ825117">
    <property type="protein sequence ID" value="PYI21383.1"/>
    <property type="molecule type" value="Genomic_DNA"/>
</dbReference>
<evidence type="ECO:0000256" key="4">
    <source>
        <dbReference type="ARBA" id="ARBA00022840"/>
    </source>
</evidence>
<evidence type="ECO:0000256" key="7">
    <source>
        <dbReference type="SAM" id="Coils"/>
    </source>
</evidence>
<dbReference type="PRINTS" id="PR00380">
    <property type="entry name" value="KINESINHEAVY"/>
</dbReference>
<dbReference type="InterPro" id="IPR027417">
    <property type="entry name" value="P-loop_NTPase"/>
</dbReference>
<dbReference type="STRING" id="1450538.A0A2V5HJ17"/>
<proteinExistence type="inferred from homology"/>
<keyword evidence="11" id="KW-1185">Reference proteome</keyword>
<evidence type="ECO:0000256" key="6">
    <source>
        <dbReference type="PROSITE-ProRule" id="PRU00283"/>
    </source>
</evidence>
<keyword evidence="3 6" id="KW-0547">Nucleotide-binding</keyword>